<feature type="non-terminal residue" evidence="2">
    <location>
        <position position="79"/>
    </location>
</feature>
<protein>
    <submittedName>
        <fullName evidence="2">Uncharacterized protein</fullName>
    </submittedName>
</protein>
<dbReference type="PANTHER" id="PTHR35122:SF2">
    <property type="entry name" value="OS04G0598000 PROTEIN"/>
    <property type="match status" value="1"/>
</dbReference>
<comment type="caution">
    <text evidence="2">The sequence shown here is derived from an EMBL/GenBank/DDBJ whole genome shotgun (WGS) entry which is preliminary data.</text>
</comment>
<name>S8CIP0_9LAMI</name>
<gene>
    <name evidence="2" type="ORF">M569_07923</name>
</gene>
<dbReference type="Pfam" id="PF22272">
    <property type="entry name" value="LEA_3b"/>
    <property type="match status" value="1"/>
</dbReference>
<evidence type="ECO:0000256" key="1">
    <source>
        <dbReference type="SAM" id="MobiDB-lite"/>
    </source>
</evidence>
<reference evidence="2 3" key="1">
    <citation type="journal article" date="2013" name="BMC Genomics">
        <title>The miniature genome of a carnivorous plant Genlisea aurea contains a low number of genes and short non-coding sequences.</title>
        <authorList>
            <person name="Leushkin E.V."/>
            <person name="Sutormin R.A."/>
            <person name="Nabieva E.R."/>
            <person name="Penin A.A."/>
            <person name="Kondrashov A.S."/>
            <person name="Logacheva M.D."/>
        </authorList>
    </citation>
    <scope>NUCLEOTIDE SEQUENCE [LARGE SCALE GENOMIC DNA]</scope>
</reference>
<dbReference type="AlphaFoldDB" id="S8CIP0"/>
<keyword evidence="3" id="KW-1185">Reference proteome</keyword>
<proteinExistence type="predicted"/>
<dbReference type="Proteomes" id="UP000015453">
    <property type="component" value="Unassembled WGS sequence"/>
</dbReference>
<dbReference type="PANTHER" id="PTHR35122">
    <property type="entry name" value="OSJNBA0093F12.14 PROTEIN"/>
    <property type="match status" value="1"/>
</dbReference>
<feature type="region of interest" description="Disordered" evidence="1">
    <location>
        <begin position="1"/>
        <end position="43"/>
    </location>
</feature>
<dbReference type="OrthoDB" id="606645at2759"/>
<feature type="non-terminal residue" evidence="2">
    <location>
        <position position="1"/>
    </location>
</feature>
<evidence type="ECO:0000313" key="3">
    <source>
        <dbReference type="Proteomes" id="UP000015453"/>
    </source>
</evidence>
<sequence length="79" mass="8669">HVSAYDKNVEEVDSHSSVVPDHVIPPQPENYWAPHPRTGVFGPATTSDQNLAPGGDINLSESSVLEQKAFFRAIEDLEK</sequence>
<dbReference type="EMBL" id="AUSU01003439">
    <property type="protein sequence ID" value="EPS66854.1"/>
    <property type="molecule type" value="Genomic_DNA"/>
</dbReference>
<dbReference type="InterPro" id="IPR039291">
    <property type="entry name" value="At5g17165-like"/>
</dbReference>
<accession>S8CIP0</accession>
<organism evidence="2 3">
    <name type="scientific">Genlisea aurea</name>
    <dbReference type="NCBI Taxonomy" id="192259"/>
    <lineage>
        <taxon>Eukaryota</taxon>
        <taxon>Viridiplantae</taxon>
        <taxon>Streptophyta</taxon>
        <taxon>Embryophyta</taxon>
        <taxon>Tracheophyta</taxon>
        <taxon>Spermatophyta</taxon>
        <taxon>Magnoliopsida</taxon>
        <taxon>eudicotyledons</taxon>
        <taxon>Gunneridae</taxon>
        <taxon>Pentapetalae</taxon>
        <taxon>asterids</taxon>
        <taxon>lamiids</taxon>
        <taxon>Lamiales</taxon>
        <taxon>Lentibulariaceae</taxon>
        <taxon>Genlisea</taxon>
    </lineage>
</organism>
<evidence type="ECO:0000313" key="2">
    <source>
        <dbReference type="EMBL" id="EPS66854.1"/>
    </source>
</evidence>